<dbReference type="EMBL" id="OX465078">
    <property type="protein sequence ID" value="CAI9270779.1"/>
    <property type="molecule type" value="Genomic_DNA"/>
</dbReference>
<name>A0AA35Y829_LACSI</name>
<proteinExistence type="predicted"/>
<gene>
    <name evidence="2" type="ORF">LSALG_LOCUS11075</name>
</gene>
<dbReference type="AlphaFoldDB" id="A0AA35Y829"/>
<sequence>MEDGYDGTSSGAICGTLQQTVGTSTRADKASPVARMQNLEGPEATLQVSTVVRHQNIVTRKFFSDERTDLQGKTTEEVELDEFEAFQSFIAMRKLQSEKRLQKEKEWDRVSVHTDQTEDSSEE</sequence>
<dbReference type="Proteomes" id="UP001177003">
    <property type="component" value="Chromosome 2"/>
</dbReference>
<evidence type="ECO:0000313" key="3">
    <source>
        <dbReference type="Proteomes" id="UP001177003"/>
    </source>
</evidence>
<reference evidence="2" key="1">
    <citation type="submission" date="2023-04" db="EMBL/GenBank/DDBJ databases">
        <authorList>
            <person name="Vijverberg K."/>
            <person name="Xiong W."/>
            <person name="Schranz E."/>
        </authorList>
    </citation>
    <scope>NUCLEOTIDE SEQUENCE</scope>
</reference>
<keyword evidence="3" id="KW-1185">Reference proteome</keyword>
<organism evidence="2 3">
    <name type="scientific">Lactuca saligna</name>
    <name type="common">Willowleaf lettuce</name>
    <dbReference type="NCBI Taxonomy" id="75948"/>
    <lineage>
        <taxon>Eukaryota</taxon>
        <taxon>Viridiplantae</taxon>
        <taxon>Streptophyta</taxon>
        <taxon>Embryophyta</taxon>
        <taxon>Tracheophyta</taxon>
        <taxon>Spermatophyta</taxon>
        <taxon>Magnoliopsida</taxon>
        <taxon>eudicotyledons</taxon>
        <taxon>Gunneridae</taxon>
        <taxon>Pentapetalae</taxon>
        <taxon>asterids</taxon>
        <taxon>campanulids</taxon>
        <taxon>Asterales</taxon>
        <taxon>Asteraceae</taxon>
        <taxon>Cichorioideae</taxon>
        <taxon>Cichorieae</taxon>
        <taxon>Lactucinae</taxon>
        <taxon>Lactuca</taxon>
    </lineage>
</organism>
<protein>
    <submittedName>
        <fullName evidence="2">Uncharacterized protein</fullName>
    </submittedName>
</protein>
<feature type="compositionally biased region" description="Basic and acidic residues" evidence="1">
    <location>
        <begin position="100"/>
        <end position="116"/>
    </location>
</feature>
<evidence type="ECO:0000256" key="1">
    <source>
        <dbReference type="SAM" id="MobiDB-lite"/>
    </source>
</evidence>
<accession>A0AA35Y829</accession>
<evidence type="ECO:0000313" key="2">
    <source>
        <dbReference type="EMBL" id="CAI9270779.1"/>
    </source>
</evidence>
<feature type="region of interest" description="Disordered" evidence="1">
    <location>
        <begin position="100"/>
        <end position="123"/>
    </location>
</feature>